<protein>
    <recommendedName>
        <fullName evidence="3">HNH endonuclease</fullName>
    </recommendedName>
</protein>
<reference evidence="1" key="1">
    <citation type="submission" date="2023-03" db="EMBL/GenBank/DDBJ databases">
        <authorList>
            <person name="Shen W."/>
            <person name="Cai J."/>
        </authorList>
    </citation>
    <scope>NUCLEOTIDE SEQUENCE</scope>
    <source>
        <strain evidence="1">P33-2</strain>
    </source>
</reference>
<proteinExistence type="predicted"/>
<accession>A0AAW8S4H8</accession>
<gene>
    <name evidence="1" type="ORF">P7D43_23660</name>
</gene>
<evidence type="ECO:0008006" key="3">
    <source>
        <dbReference type="Google" id="ProtNLM"/>
    </source>
</evidence>
<name>A0AAW8S4H8_ENTAV</name>
<dbReference type="RefSeq" id="WP_090409354.1">
    <property type="nucleotide sequence ID" value="NZ_JARPWD010000038.1"/>
</dbReference>
<sequence length="70" mass="8457">MDIKLDKYRDRIRILVWCPASYDHDDGYYEIAHIKMSKSENSYMEDWNLDELLANLQVRDTVAEFINRTK</sequence>
<organism evidence="1 2">
    <name type="scientific">Enterococcus avium</name>
    <name type="common">Streptococcus avium</name>
    <dbReference type="NCBI Taxonomy" id="33945"/>
    <lineage>
        <taxon>Bacteria</taxon>
        <taxon>Bacillati</taxon>
        <taxon>Bacillota</taxon>
        <taxon>Bacilli</taxon>
        <taxon>Lactobacillales</taxon>
        <taxon>Enterococcaceae</taxon>
        <taxon>Enterococcus</taxon>
    </lineage>
</organism>
<evidence type="ECO:0000313" key="2">
    <source>
        <dbReference type="Proteomes" id="UP001260773"/>
    </source>
</evidence>
<comment type="caution">
    <text evidence="1">The sequence shown here is derived from an EMBL/GenBank/DDBJ whole genome shotgun (WGS) entry which is preliminary data.</text>
</comment>
<dbReference type="AlphaFoldDB" id="A0AAW8S4H8"/>
<dbReference type="Proteomes" id="UP001260773">
    <property type="component" value="Unassembled WGS sequence"/>
</dbReference>
<evidence type="ECO:0000313" key="1">
    <source>
        <dbReference type="EMBL" id="MDT2405336.1"/>
    </source>
</evidence>
<dbReference type="EMBL" id="JARPWH010000321">
    <property type="protein sequence ID" value="MDT2405336.1"/>
    <property type="molecule type" value="Genomic_DNA"/>
</dbReference>